<evidence type="ECO:0000313" key="2">
    <source>
        <dbReference type="Proteomes" id="UP001165960"/>
    </source>
</evidence>
<gene>
    <name evidence="1" type="ORF">DSO57_1019466</name>
</gene>
<keyword evidence="2" id="KW-1185">Reference proteome</keyword>
<organism evidence="1 2">
    <name type="scientific">Entomophthora muscae</name>
    <dbReference type="NCBI Taxonomy" id="34485"/>
    <lineage>
        <taxon>Eukaryota</taxon>
        <taxon>Fungi</taxon>
        <taxon>Fungi incertae sedis</taxon>
        <taxon>Zoopagomycota</taxon>
        <taxon>Entomophthoromycotina</taxon>
        <taxon>Entomophthoromycetes</taxon>
        <taxon>Entomophthorales</taxon>
        <taxon>Entomophthoraceae</taxon>
        <taxon>Entomophthora</taxon>
    </lineage>
</organism>
<evidence type="ECO:0000313" key="1">
    <source>
        <dbReference type="EMBL" id="KAJ9061547.1"/>
    </source>
</evidence>
<proteinExistence type="predicted"/>
<reference evidence="1" key="1">
    <citation type="submission" date="2022-04" db="EMBL/GenBank/DDBJ databases">
        <title>Genome of the entomopathogenic fungus Entomophthora muscae.</title>
        <authorList>
            <person name="Elya C."/>
            <person name="Lovett B.R."/>
            <person name="Lee E."/>
            <person name="Macias A.M."/>
            <person name="Hajek A.E."/>
            <person name="De Bivort B.L."/>
            <person name="Kasson M.T."/>
            <person name="De Fine Licht H.H."/>
            <person name="Stajich J.E."/>
        </authorList>
    </citation>
    <scope>NUCLEOTIDE SEQUENCE</scope>
    <source>
        <strain evidence="1">Berkeley</strain>
    </source>
</reference>
<name>A0ACC2SH98_9FUNG</name>
<dbReference type="EMBL" id="QTSX02005058">
    <property type="protein sequence ID" value="KAJ9061547.1"/>
    <property type="molecule type" value="Genomic_DNA"/>
</dbReference>
<sequence>MSQTKIKRGPSSATKSYLLAYNGGSAALWGYVLIRALRSLAQTGDLTQTFPNASKDLVWIQPLAVLEIFPCALWTVSSRLLLAVGILYCYPLKEATEHWALSTMTIAWSITEVIRYLFYAFNLVGTAPSFIIWCRYSLFYILYPVGASSEMFVAYQALPHLKTANPAFYYTLVAILFYYPLGFYQLFTYMIKQRAKTLGGKSKKLE</sequence>
<comment type="caution">
    <text evidence="1">The sequence shown here is derived from an EMBL/GenBank/DDBJ whole genome shotgun (WGS) entry which is preliminary data.</text>
</comment>
<accession>A0ACC2SH98</accession>
<dbReference type="Proteomes" id="UP001165960">
    <property type="component" value="Unassembled WGS sequence"/>
</dbReference>
<protein>
    <submittedName>
        <fullName evidence="1">Uncharacterized protein</fullName>
    </submittedName>
</protein>